<dbReference type="InterPro" id="IPR013187">
    <property type="entry name" value="F-box-assoc_dom_typ3"/>
</dbReference>
<protein>
    <submittedName>
        <fullName evidence="2">Predicted protein</fullName>
    </submittedName>
</protein>
<dbReference type="InterPro" id="IPR017451">
    <property type="entry name" value="F-box-assoc_interact_dom"/>
</dbReference>
<dbReference type="CDD" id="cd22157">
    <property type="entry name" value="F-box_AtFBW1-like"/>
    <property type="match status" value="1"/>
</dbReference>
<dbReference type="InterPro" id="IPR001810">
    <property type="entry name" value="F-box_dom"/>
</dbReference>
<dbReference type="Gene3D" id="1.20.1280.50">
    <property type="match status" value="1"/>
</dbReference>
<dbReference type="NCBIfam" id="TIGR01640">
    <property type="entry name" value="F_box_assoc_1"/>
    <property type="match status" value="1"/>
</dbReference>
<dbReference type="AlphaFoldDB" id="D7LU50"/>
<dbReference type="SMART" id="SM00256">
    <property type="entry name" value="FBOX"/>
    <property type="match status" value="1"/>
</dbReference>
<evidence type="ECO:0000313" key="2">
    <source>
        <dbReference type="EMBL" id="EFH54116.1"/>
    </source>
</evidence>
<dbReference type="STRING" id="81972.D7LU50"/>
<reference evidence="3" key="1">
    <citation type="journal article" date="2011" name="Nat. Genet.">
        <title>The Arabidopsis lyrata genome sequence and the basis of rapid genome size change.</title>
        <authorList>
            <person name="Hu T.T."/>
            <person name="Pattyn P."/>
            <person name="Bakker E.G."/>
            <person name="Cao J."/>
            <person name="Cheng J.-F."/>
            <person name="Clark R.M."/>
            <person name="Fahlgren N."/>
            <person name="Fawcett J.A."/>
            <person name="Grimwood J."/>
            <person name="Gundlach H."/>
            <person name="Haberer G."/>
            <person name="Hollister J.D."/>
            <person name="Ossowski S."/>
            <person name="Ottilar R.P."/>
            <person name="Salamov A.A."/>
            <person name="Schneeberger K."/>
            <person name="Spannagl M."/>
            <person name="Wang X."/>
            <person name="Yang L."/>
            <person name="Nasrallah M.E."/>
            <person name="Bergelson J."/>
            <person name="Carrington J.C."/>
            <person name="Gaut B.S."/>
            <person name="Schmutz J."/>
            <person name="Mayer K.F.X."/>
            <person name="Van de Peer Y."/>
            <person name="Grigoriev I.V."/>
            <person name="Nordborg M."/>
            <person name="Weigel D."/>
            <person name="Guo Y.-L."/>
        </authorList>
    </citation>
    <scope>NUCLEOTIDE SEQUENCE [LARGE SCALE GENOMIC DNA]</scope>
    <source>
        <strain evidence="3">cv. MN47</strain>
    </source>
</reference>
<dbReference type="SUPFAM" id="SSF81383">
    <property type="entry name" value="F-box domain"/>
    <property type="match status" value="1"/>
</dbReference>
<organism evidence="3">
    <name type="scientific">Arabidopsis lyrata subsp. lyrata</name>
    <name type="common">Lyre-leaved rock-cress</name>
    <dbReference type="NCBI Taxonomy" id="81972"/>
    <lineage>
        <taxon>Eukaryota</taxon>
        <taxon>Viridiplantae</taxon>
        <taxon>Streptophyta</taxon>
        <taxon>Embryophyta</taxon>
        <taxon>Tracheophyta</taxon>
        <taxon>Spermatophyta</taxon>
        <taxon>Magnoliopsida</taxon>
        <taxon>eudicotyledons</taxon>
        <taxon>Gunneridae</taxon>
        <taxon>Pentapetalae</taxon>
        <taxon>rosids</taxon>
        <taxon>malvids</taxon>
        <taxon>Brassicales</taxon>
        <taxon>Brassicaceae</taxon>
        <taxon>Camelineae</taxon>
        <taxon>Arabidopsis</taxon>
    </lineage>
</organism>
<feature type="domain" description="F-box" evidence="1">
    <location>
        <begin position="24"/>
        <end position="64"/>
    </location>
</feature>
<dbReference type="InterPro" id="IPR036047">
    <property type="entry name" value="F-box-like_dom_sf"/>
</dbReference>
<dbReference type="Gramene" id="Al_scaffold_0005_2106">
    <property type="protein sequence ID" value="Al_scaffold_0005_2106"/>
    <property type="gene ID" value="Al_scaffold_0005_2106"/>
</dbReference>
<dbReference type="Proteomes" id="UP000008694">
    <property type="component" value="Unassembled WGS sequence"/>
</dbReference>
<dbReference type="PANTHER" id="PTHR31111:SF25">
    <property type="entry name" value="F-BOX ASSOCIATED UBIQUITINATION EFFECTOR FAMILY PROTEIN"/>
    <property type="match status" value="1"/>
</dbReference>
<evidence type="ECO:0000259" key="1">
    <source>
        <dbReference type="SMART" id="SM00256"/>
    </source>
</evidence>
<evidence type="ECO:0000313" key="3">
    <source>
        <dbReference type="Proteomes" id="UP000008694"/>
    </source>
</evidence>
<proteinExistence type="predicted"/>
<dbReference type="Pfam" id="PF08268">
    <property type="entry name" value="FBA_3"/>
    <property type="match status" value="1"/>
</dbReference>
<sequence>MGSSLSLVVRKKKEKKTLVILPEITEEMLIDILIRLPAKSLMRFKCVSKIWLSLITSRYFANRFLIKPSPSRCFFAYLVDCENQRKCLLLKSSSSSHDHSDISVSVIDQHSTMPVMGGYFVNSVRGLLCYRTRRRVKVCNPSTRQVVEFPLMRSTNVWHCFEHDPVHDKYKVLSLVWEVNKEERVVRSEHQVLVLGDGATWRNTQSHNDTPHGPFYPHSQGMTINGVLYYIAWTDEDRGVLVSFDLSSEEFNLIELLPYENLSCTSLINYQGKVATCEDTLLSSDGIVDVCVLEDADKSQWSNKKTFVLPVSQMNFVHGDRLVIGGTRDSENI</sequence>
<keyword evidence="3" id="KW-1185">Reference proteome</keyword>
<dbReference type="InterPro" id="IPR011043">
    <property type="entry name" value="Gal_Oxase/kelch_b-propeller"/>
</dbReference>
<accession>D7LU50</accession>
<name>D7LU50_ARALL</name>
<dbReference type="SUPFAM" id="SSF50965">
    <property type="entry name" value="Galactose oxidase, central domain"/>
    <property type="match status" value="1"/>
</dbReference>
<dbReference type="PANTHER" id="PTHR31111">
    <property type="entry name" value="BNAA05G37150D PROTEIN-RELATED"/>
    <property type="match status" value="1"/>
</dbReference>
<dbReference type="Pfam" id="PF00646">
    <property type="entry name" value="F-box"/>
    <property type="match status" value="1"/>
</dbReference>
<gene>
    <name evidence="2" type="ORF">ARALYDRAFT_666071</name>
</gene>
<dbReference type="EMBL" id="GL348717">
    <property type="protein sequence ID" value="EFH54116.1"/>
    <property type="molecule type" value="Genomic_DNA"/>
</dbReference>
<dbReference type="HOGENOM" id="CLU_027176_8_2_1"/>